<keyword evidence="4" id="KW-1185">Reference proteome</keyword>
<evidence type="ECO:0000313" key="3">
    <source>
        <dbReference type="EMBL" id="KAK0429320.1"/>
    </source>
</evidence>
<protein>
    <submittedName>
        <fullName evidence="3">Uncharacterized protein</fullName>
    </submittedName>
</protein>
<keyword evidence="1" id="KW-0175">Coiled coil</keyword>
<dbReference type="AlphaFoldDB" id="A0AA39MDA4"/>
<organism evidence="3 4">
    <name type="scientific">Steinernema hermaphroditum</name>
    <dbReference type="NCBI Taxonomy" id="289476"/>
    <lineage>
        <taxon>Eukaryota</taxon>
        <taxon>Metazoa</taxon>
        <taxon>Ecdysozoa</taxon>
        <taxon>Nematoda</taxon>
        <taxon>Chromadorea</taxon>
        <taxon>Rhabditida</taxon>
        <taxon>Tylenchina</taxon>
        <taxon>Panagrolaimomorpha</taxon>
        <taxon>Strongyloidoidea</taxon>
        <taxon>Steinernematidae</taxon>
        <taxon>Steinernema</taxon>
    </lineage>
</organism>
<dbReference type="Proteomes" id="UP001175271">
    <property type="component" value="Unassembled WGS sequence"/>
</dbReference>
<sequence length="200" mass="22970">MDPEPRSWSSDYGATPRAERSSTRHVRRRLFEDTPPRSSTPILDDPYVPPPNTPFDMSILSNTSCTPYLRPFLTAPNTAERNPQTPMILDISPTELSRSFRRDELRSCERRVPEPAYVDDAEEDIEKQMKKVWDRLVEKNSTSKAYVLCIEDLLAEHPQKEDVSAAKRLVHKNRALIAEIAELLRTYEALKTATELDTEL</sequence>
<evidence type="ECO:0000313" key="4">
    <source>
        <dbReference type="Proteomes" id="UP001175271"/>
    </source>
</evidence>
<evidence type="ECO:0000256" key="1">
    <source>
        <dbReference type="SAM" id="Coils"/>
    </source>
</evidence>
<feature type="coiled-coil region" evidence="1">
    <location>
        <begin position="166"/>
        <end position="193"/>
    </location>
</feature>
<accession>A0AA39MDA4</accession>
<dbReference type="EMBL" id="JAUCMV010000001">
    <property type="protein sequence ID" value="KAK0429320.1"/>
    <property type="molecule type" value="Genomic_DNA"/>
</dbReference>
<proteinExistence type="predicted"/>
<gene>
    <name evidence="3" type="ORF">QR680_011316</name>
</gene>
<comment type="caution">
    <text evidence="3">The sequence shown here is derived from an EMBL/GenBank/DDBJ whole genome shotgun (WGS) entry which is preliminary data.</text>
</comment>
<evidence type="ECO:0000256" key="2">
    <source>
        <dbReference type="SAM" id="MobiDB-lite"/>
    </source>
</evidence>
<feature type="region of interest" description="Disordered" evidence="2">
    <location>
        <begin position="1"/>
        <end position="54"/>
    </location>
</feature>
<reference evidence="3" key="1">
    <citation type="submission" date="2023-06" db="EMBL/GenBank/DDBJ databases">
        <title>Genomic analysis of the entomopathogenic nematode Steinernema hermaphroditum.</title>
        <authorList>
            <person name="Schwarz E.M."/>
            <person name="Heppert J.K."/>
            <person name="Baniya A."/>
            <person name="Schwartz H.T."/>
            <person name="Tan C.-H."/>
            <person name="Antoshechkin I."/>
            <person name="Sternberg P.W."/>
            <person name="Goodrich-Blair H."/>
            <person name="Dillman A.R."/>
        </authorList>
    </citation>
    <scope>NUCLEOTIDE SEQUENCE</scope>
    <source>
        <strain evidence="3">PS9179</strain>
        <tissue evidence="3">Whole animal</tissue>
    </source>
</reference>
<name>A0AA39MDA4_9BILA</name>